<organism evidence="1 2">
    <name type="scientific">Senegalimassilia anaerobia</name>
    <dbReference type="NCBI Taxonomy" id="1473216"/>
    <lineage>
        <taxon>Bacteria</taxon>
        <taxon>Bacillati</taxon>
        <taxon>Actinomycetota</taxon>
        <taxon>Coriobacteriia</taxon>
        <taxon>Coriobacteriales</taxon>
        <taxon>Coriobacteriaceae</taxon>
        <taxon>Senegalimassilia</taxon>
    </lineage>
</organism>
<dbReference type="Gene3D" id="3.40.50.2020">
    <property type="match status" value="1"/>
</dbReference>
<sequence length="200" mass="22741">MVFLELNIDSLKESTLSLCEMISPDFKPDFVAYLARGGYLIGCDAARFFECPLVELDKHRTEHVKKDTDLLRRLPRWAKHALRETEQHFRRVFSNGKDFGEIQPAIMTNRYPLPAKASRILLVDDSIDSGASIVAGRLKLASLFPEADVRVAALNSFIRPSEQVAFDWVLFENTLLSTPSSADSPSYEEFCRLYDTDGYR</sequence>
<evidence type="ECO:0000313" key="1">
    <source>
        <dbReference type="EMBL" id="RDB57561.1"/>
    </source>
</evidence>
<keyword evidence="2" id="KW-1185">Reference proteome</keyword>
<name>A0A369LD47_9ACTN</name>
<protein>
    <recommendedName>
        <fullName evidence="3">Phosphoribosyltransferase domain-containing protein</fullName>
    </recommendedName>
</protein>
<comment type="caution">
    <text evidence="1">The sequence shown here is derived from an EMBL/GenBank/DDBJ whole genome shotgun (WGS) entry which is preliminary data.</text>
</comment>
<dbReference type="RefSeq" id="WP_114620050.1">
    <property type="nucleotide sequence ID" value="NZ_PPTP01000001.1"/>
</dbReference>
<reference evidence="1 2" key="1">
    <citation type="journal article" date="2018" name="Elife">
        <title>Discovery and characterization of a prevalent human gut bacterial enzyme sufficient for the inactivation of a family of plant toxins.</title>
        <authorList>
            <person name="Koppel N."/>
            <person name="Bisanz J.E."/>
            <person name="Pandelia M.E."/>
            <person name="Turnbaugh P.J."/>
            <person name="Balskus E.P."/>
        </authorList>
    </citation>
    <scope>NUCLEOTIDE SEQUENCE [LARGE SCALE GENOMIC DNA]</scope>
    <source>
        <strain evidence="2">anaerobia AP69FAA</strain>
    </source>
</reference>
<dbReference type="CDD" id="cd06223">
    <property type="entry name" value="PRTases_typeI"/>
    <property type="match status" value="1"/>
</dbReference>
<dbReference type="SUPFAM" id="SSF53271">
    <property type="entry name" value="PRTase-like"/>
    <property type="match status" value="1"/>
</dbReference>
<evidence type="ECO:0008006" key="3">
    <source>
        <dbReference type="Google" id="ProtNLM"/>
    </source>
</evidence>
<dbReference type="InterPro" id="IPR000836">
    <property type="entry name" value="PRTase_dom"/>
</dbReference>
<dbReference type="EMBL" id="PPTP01000001">
    <property type="protein sequence ID" value="RDB57561.1"/>
    <property type="molecule type" value="Genomic_DNA"/>
</dbReference>
<dbReference type="OrthoDB" id="307631at2"/>
<dbReference type="Proteomes" id="UP000253792">
    <property type="component" value="Unassembled WGS sequence"/>
</dbReference>
<evidence type="ECO:0000313" key="2">
    <source>
        <dbReference type="Proteomes" id="UP000253792"/>
    </source>
</evidence>
<dbReference type="InterPro" id="IPR029057">
    <property type="entry name" value="PRTase-like"/>
</dbReference>
<gene>
    <name evidence="1" type="ORF">C1880_01725</name>
</gene>
<dbReference type="AlphaFoldDB" id="A0A369LD47"/>
<accession>A0A369LD47</accession>
<proteinExistence type="predicted"/>